<dbReference type="Proteomes" id="UP000054284">
    <property type="component" value="Unassembled WGS sequence"/>
</dbReference>
<evidence type="ECO:0000313" key="1">
    <source>
        <dbReference type="EMBL" id="EWG06528.1"/>
    </source>
</evidence>
<gene>
    <name evidence="1" type="ORF">ASUL_09134</name>
</gene>
<comment type="caution">
    <text evidence="1">The sequence shown here is derived from an EMBL/GenBank/DDBJ whole genome shotgun (WGS) entry which is preliminary data.</text>
</comment>
<organism evidence="1 2">
    <name type="scientific">Candidatus Aramenus sulfurataquae</name>
    <dbReference type="NCBI Taxonomy" id="1326980"/>
    <lineage>
        <taxon>Archaea</taxon>
        <taxon>Thermoproteota</taxon>
        <taxon>Thermoprotei</taxon>
        <taxon>Sulfolobales</taxon>
        <taxon>Sulfolobaceae</taxon>
        <taxon>Candidatus Aramenus</taxon>
    </lineage>
</organism>
<reference evidence="1 2" key="1">
    <citation type="journal article" date="2014" name="Genome Announc.">
        <title>Draft Genome Sequence of the Sulfolobales Archaeon AZ1, Obtained through Metagenomic Analysis of a Mexican Hot Spring.</title>
        <authorList>
            <person name="Servin-Garciduenas L.E."/>
            <person name="Martinez-Romero E."/>
        </authorList>
    </citation>
    <scope>NUCLEOTIDE SEQUENCE [LARGE SCALE GENOMIC DNA]</scope>
    <source>
        <strain evidence="1">AZ1-illumnia</strain>
    </source>
</reference>
<sequence length="107" mass="11715">MTGQCTIYVPSNVSDPTGLCLNTFANLQAVLHTYDSAVVTANQGNPIWEALGKPAVDAIEVPSNPVLQRPRRIPITNLKFFVFPSSKIKSKDLLVISSKKLNFTSLR</sequence>
<dbReference type="AlphaFoldDB" id="W7KJU7"/>
<dbReference type="EMBL" id="ASRH01000017">
    <property type="protein sequence ID" value="EWG06528.1"/>
    <property type="molecule type" value="Genomic_DNA"/>
</dbReference>
<keyword evidence="2" id="KW-1185">Reference proteome</keyword>
<protein>
    <submittedName>
        <fullName evidence="1">Uncharacterized protein</fullName>
    </submittedName>
</protein>
<accession>W7KJU7</accession>
<evidence type="ECO:0000313" key="2">
    <source>
        <dbReference type="Proteomes" id="UP000054284"/>
    </source>
</evidence>
<name>W7KJU7_9CREN</name>
<proteinExistence type="predicted"/>